<gene>
    <name evidence="2" type="ORF">SNAT2548_LOCUS27528</name>
</gene>
<reference evidence="2" key="1">
    <citation type="submission" date="2021-02" db="EMBL/GenBank/DDBJ databases">
        <authorList>
            <person name="Dougan E. K."/>
            <person name="Rhodes N."/>
            <person name="Thang M."/>
            <person name="Chan C."/>
        </authorList>
    </citation>
    <scope>NUCLEOTIDE SEQUENCE</scope>
</reference>
<evidence type="ECO:0000313" key="2">
    <source>
        <dbReference type="EMBL" id="CAE7491006.1"/>
    </source>
</evidence>
<dbReference type="Proteomes" id="UP000604046">
    <property type="component" value="Unassembled WGS sequence"/>
</dbReference>
<evidence type="ECO:0000313" key="3">
    <source>
        <dbReference type="Proteomes" id="UP000604046"/>
    </source>
</evidence>
<comment type="caution">
    <text evidence="2">The sequence shown here is derived from an EMBL/GenBank/DDBJ whole genome shotgun (WGS) entry which is preliminary data.</text>
</comment>
<organism evidence="2 3">
    <name type="scientific">Symbiodinium natans</name>
    <dbReference type="NCBI Taxonomy" id="878477"/>
    <lineage>
        <taxon>Eukaryota</taxon>
        <taxon>Sar</taxon>
        <taxon>Alveolata</taxon>
        <taxon>Dinophyceae</taxon>
        <taxon>Suessiales</taxon>
        <taxon>Symbiodiniaceae</taxon>
        <taxon>Symbiodinium</taxon>
    </lineage>
</organism>
<name>A0A812SUE4_9DINO</name>
<proteinExistence type="predicted"/>
<accession>A0A812SUE4</accession>
<feature type="region of interest" description="Disordered" evidence="1">
    <location>
        <begin position="71"/>
        <end position="102"/>
    </location>
</feature>
<keyword evidence="3" id="KW-1185">Reference proteome</keyword>
<sequence length="102" mass="11172">MHFGGAPHVAESLHFVVCYQYLPVKTRHPTTAQASRSSCLEDSDGGRLWDNIWACFRLHPREDRVAAAWRSASAPVADRHPATAGPRPVLHPAPAKSALSHL</sequence>
<protein>
    <submittedName>
        <fullName evidence="2">Uncharacterized protein</fullName>
    </submittedName>
</protein>
<dbReference type="AlphaFoldDB" id="A0A812SUE4"/>
<evidence type="ECO:0000256" key="1">
    <source>
        <dbReference type="SAM" id="MobiDB-lite"/>
    </source>
</evidence>
<dbReference type="EMBL" id="CAJNDS010002476">
    <property type="protein sequence ID" value="CAE7491006.1"/>
    <property type="molecule type" value="Genomic_DNA"/>
</dbReference>